<evidence type="ECO:0000313" key="8">
    <source>
        <dbReference type="Proteomes" id="UP001415857"/>
    </source>
</evidence>
<keyword evidence="3" id="KW-0862">Zinc</keyword>
<dbReference type="AlphaFoldDB" id="A0AAP0WZH7"/>
<evidence type="ECO:0000256" key="3">
    <source>
        <dbReference type="ARBA" id="ARBA00022833"/>
    </source>
</evidence>
<evidence type="ECO:0000313" key="7">
    <source>
        <dbReference type="EMBL" id="KAK9285127.1"/>
    </source>
</evidence>
<proteinExistence type="predicted"/>
<keyword evidence="1" id="KW-0479">Metal-binding</keyword>
<dbReference type="GO" id="GO:0008270">
    <property type="term" value="F:zinc ion binding"/>
    <property type="evidence" value="ECO:0007669"/>
    <property type="project" value="UniProtKB-KW"/>
</dbReference>
<name>A0AAP0WZH7_LIQFO</name>
<evidence type="ECO:0000256" key="2">
    <source>
        <dbReference type="ARBA" id="ARBA00022771"/>
    </source>
</evidence>
<dbReference type="Pfam" id="PF00643">
    <property type="entry name" value="zf-B_box"/>
    <property type="match status" value="1"/>
</dbReference>
<dbReference type="SMART" id="SM00336">
    <property type="entry name" value="BBOX"/>
    <property type="match status" value="1"/>
</dbReference>
<dbReference type="PANTHER" id="PTHR31717">
    <property type="entry name" value="ZINC FINGER PROTEIN CONSTANS-LIKE 10"/>
    <property type="match status" value="1"/>
</dbReference>
<dbReference type="PROSITE" id="PS50119">
    <property type="entry name" value="ZF_BBOX"/>
    <property type="match status" value="1"/>
</dbReference>
<evidence type="ECO:0000256" key="4">
    <source>
        <dbReference type="PROSITE-ProRule" id="PRU00024"/>
    </source>
</evidence>
<keyword evidence="8" id="KW-1185">Reference proteome</keyword>
<reference evidence="7 8" key="1">
    <citation type="journal article" date="2024" name="Plant J.">
        <title>Genome sequences and population genomics reveal climatic adaptation and genomic divergence between two closely related sweetgum species.</title>
        <authorList>
            <person name="Xu W.Q."/>
            <person name="Ren C.Q."/>
            <person name="Zhang X.Y."/>
            <person name="Comes H.P."/>
            <person name="Liu X.H."/>
            <person name="Li Y.G."/>
            <person name="Kettle C.J."/>
            <person name="Jalonen R."/>
            <person name="Gaisberger H."/>
            <person name="Ma Y.Z."/>
            <person name="Qiu Y.X."/>
        </authorList>
    </citation>
    <scope>NUCLEOTIDE SEQUENCE [LARGE SCALE GENOMIC DNA]</scope>
    <source>
        <strain evidence="7">Hangzhou</strain>
    </source>
</reference>
<dbReference type="InterPro" id="IPR049808">
    <property type="entry name" value="CONSTANS-like_Bbox1"/>
</dbReference>
<comment type="caution">
    <text evidence="7">The sequence shown here is derived from an EMBL/GenBank/DDBJ whole genome shotgun (WGS) entry which is preliminary data.</text>
</comment>
<feature type="domain" description="B box-type" evidence="6">
    <location>
        <begin position="1"/>
        <end position="45"/>
    </location>
</feature>
<evidence type="ECO:0000256" key="1">
    <source>
        <dbReference type="ARBA" id="ARBA00022723"/>
    </source>
</evidence>
<dbReference type="InterPro" id="IPR000315">
    <property type="entry name" value="Znf_B-box"/>
</dbReference>
<protein>
    <recommendedName>
        <fullName evidence="6">B box-type domain-containing protein</fullName>
    </recommendedName>
</protein>
<organism evidence="7 8">
    <name type="scientific">Liquidambar formosana</name>
    <name type="common">Formosan gum</name>
    <dbReference type="NCBI Taxonomy" id="63359"/>
    <lineage>
        <taxon>Eukaryota</taxon>
        <taxon>Viridiplantae</taxon>
        <taxon>Streptophyta</taxon>
        <taxon>Embryophyta</taxon>
        <taxon>Tracheophyta</taxon>
        <taxon>Spermatophyta</taxon>
        <taxon>Magnoliopsida</taxon>
        <taxon>eudicotyledons</taxon>
        <taxon>Gunneridae</taxon>
        <taxon>Pentapetalae</taxon>
        <taxon>Saxifragales</taxon>
        <taxon>Altingiaceae</taxon>
        <taxon>Liquidambar</taxon>
    </lineage>
</organism>
<evidence type="ECO:0000259" key="6">
    <source>
        <dbReference type="PROSITE" id="PS50119"/>
    </source>
</evidence>
<dbReference type="PANTHER" id="PTHR31717:SF60">
    <property type="entry name" value="B-BOX TYPE ZINC FINGER FAMILY PROTEIN"/>
    <property type="match status" value="1"/>
</dbReference>
<feature type="region of interest" description="Disordered" evidence="5">
    <location>
        <begin position="75"/>
        <end position="171"/>
    </location>
</feature>
<dbReference type="Proteomes" id="UP001415857">
    <property type="component" value="Unassembled WGS sequence"/>
</dbReference>
<evidence type="ECO:0000256" key="5">
    <source>
        <dbReference type="SAM" id="MobiDB-lite"/>
    </source>
</evidence>
<feature type="region of interest" description="Disordered" evidence="5">
    <location>
        <begin position="209"/>
        <end position="234"/>
    </location>
</feature>
<keyword evidence="2 4" id="KW-0863">Zinc-finger</keyword>
<gene>
    <name evidence="7" type="ORF">L1049_024312</name>
</gene>
<accession>A0AAP0WZH7</accession>
<feature type="compositionally biased region" description="Acidic residues" evidence="5">
    <location>
        <begin position="83"/>
        <end position="130"/>
    </location>
</feature>
<dbReference type="EMBL" id="JBBPBK010000005">
    <property type="protein sequence ID" value="KAK9285127.1"/>
    <property type="molecule type" value="Genomic_DNA"/>
</dbReference>
<dbReference type="CDD" id="cd19821">
    <property type="entry name" value="Bbox1_BBX-like"/>
    <property type="match status" value="1"/>
</dbReference>
<sequence>MKKCELCKYPARMYCESDQASLCWDCDAKVHGANFLVARHLRSLLCHACQSPTPWKASGEKLGPTVSVCERCVGSNGGRTGGDGEEESEGGNDDEIDSEDDLDESDDDDDEEEEEEEEEEEVRVDDEDGDNQVVPWSSTPPPPAASSSSSDDSSSRISGATRDVSESSTVFSLKRMRGTAADLRSHDDLGCASSQRNYGSAMAAMAARTRGEGEATSGVDSLRPLKNRRTESNQPVRVQYGSRSAAIITPLKKFRHQDIGSGGDATAATIGVCDQSEETKAVDLDGSANPSRPI</sequence>